<reference evidence="1 2" key="1">
    <citation type="submission" date="2016-10" db="EMBL/GenBank/DDBJ databases">
        <title>Paenibacillus species isolates.</title>
        <authorList>
            <person name="Beno S.M."/>
        </authorList>
    </citation>
    <scope>NUCLEOTIDE SEQUENCE [LARGE SCALE GENOMIC DNA]</scope>
    <source>
        <strain evidence="1 2">FSL H7-0710</strain>
    </source>
</reference>
<evidence type="ECO:0000313" key="1">
    <source>
        <dbReference type="EMBL" id="OMD35676.1"/>
    </source>
</evidence>
<comment type="caution">
    <text evidence="1">The sequence shown here is derived from an EMBL/GenBank/DDBJ whole genome shotgun (WGS) entry which is preliminary data.</text>
</comment>
<protein>
    <submittedName>
        <fullName evidence="1">Uncharacterized protein</fullName>
    </submittedName>
</protein>
<sequence>MKKEYSIKKTTREQRRRYNEEASALLSLGSNDPTKEDQMIINQYIEGDKELFSVIDSLSG</sequence>
<gene>
    <name evidence="1" type="ORF">BSK52_26615</name>
</gene>
<name>A0A1R0XKR4_9BACL</name>
<dbReference type="AlphaFoldDB" id="A0A1R0XKR4"/>
<evidence type="ECO:0000313" key="2">
    <source>
        <dbReference type="Proteomes" id="UP000187439"/>
    </source>
</evidence>
<proteinExistence type="predicted"/>
<dbReference type="RefSeq" id="WP_076121305.1">
    <property type="nucleotide sequence ID" value="NZ_MPTC01000037.1"/>
</dbReference>
<accession>A0A1R0XKR4</accession>
<organism evidence="1 2">
    <name type="scientific">Paenibacillus odorifer</name>
    <dbReference type="NCBI Taxonomy" id="189426"/>
    <lineage>
        <taxon>Bacteria</taxon>
        <taxon>Bacillati</taxon>
        <taxon>Bacillota</taxon>
        <taxon>Bacilli</taxon>
        <taxon>Bacillales</taxon>
        <taxon>Paenibacillaceae</taxon>
        <taxon>Paenibacillus</taxon>
    </lineage>
</organism>
<dbReference type="EMBL" id="MPTC01000037">
    <property type="protein sequence ID" value="OMD35676.1"/>
    <property type="molecule type" value="Genomic_DNA"/>
</dbReference>
<dbReference type="Proteomes" id="UP000187439">
    <property type="component" value="Unassembled WGS sequence"/>
</dbReference>